<dbReference type="SUPFAM" id="SSF50998">
    <property type="entry name" value="Quinoprotein alcohol dehydrogenase-like"/>
    <property type="match status" value="2"/>
</dbReference>
<organism evidence="6 7">
    <name type="scientific">Nitrospira japonica</name>
    <dbReference type="NCBI Taxonomy" id="1325564"/>
    <lineage>
        <taxon>Bacteria</taxon>
        <taxon>Pseudomonadati</taxon>
        <taxon>Nitrospirota</taxon>
        <taxon>Nitrospiria</taxon>
        <taxon>Nitrospirales</taxon>
        <taxon>Nitrospiraceae</taxon>
        <taxon>Nitrospira</taxon>
    </lineage>
</organism>
<dbReference type="Pfam" id="PF00656">
    <property type="entry name" value="Peptidase_C14"/>
    <property type="match status" value="1"/>
</dbReference>
<dbReference type="EMBL" id="LT828648">
    <property type="protein sequence ID" value="SLM46536.1"/>
    <property type="molecule type" value="Genomic_DNA"/>
</dbReference>
<feature type="repeat" description="WD" evidence="3">
    <location>
        <begin position="469"/>
        <end position="510"/>
    </location>
</feature>
<evidence type="ECO:0000259" key="5">
    <source>
        <dbReference type="Pfam" id="PF00656"/>
    </source>
</evidence>
<dbReference type="SUPFAM" id="SSF52129">
    <property type="entry name" value="Caspase-like"/>
    <property type="match status" value="1"/>
</dbReference>
<reference evidence="6 7" key="1">
    <citation type="submission" date="2017-03" db="EMBL/GenBank/DDBJ databases">
        <authorList>
            <person name="Afonso C.L."/>
            <person name="Miller P.J."/>
            <person name="Scott M.A."/>
            <person name="Spackman E."/>
            <person name="Goraichik I."/>
            <person name="Dimitrov K.M."/>
            <person name="Suarez D.L."/>
            <person name="Swayne D.E."/>
        </authorList>
    </citation>
    <scope>NUCLEOTIDE SEQUENCE [LARGE SCALE GENOMIC DNA]</scope>
    <source>
        <strain evidence="6">Genome sequencing of Nitrospira japonica strain NJ11</strain>
    </source>
</reference>
<dbReference type="Gene3D" id="2.130.10.10">
    <property type="entry name" value="YVTN repeat-like/Quinoprotein amine dehydrogenase"/>
    <property type="match status" value="5"/>
</dbReference>
<dbReference type="InterPro" id="IPR019775">
    <property type="entry name" value="WD40_repeat_CS"/>
</dbReference>
<evidence type="ECO:0000313" key="6">
    <source>
        <dbReference type="EMBL" id="SLM46536.1"/>
    </source>
</evidence>
<keyword evidence="4" id="KW-0812">Transmembrane</keyword>
<feature type="repeat" description="WD" evidence="3">
    <location>
        <begin position="853"/>
        <end position="894"/>
    </location>
</feature>
<keyword evidence="4" id="KW-0472">Membrane</keyword>
<dbReference type="GO" id="GO:0006508">
    <property type="term" value="P:proteolysis"/>
    <property type="evidence" value="ECO:0007669"/>
    <property type="project" value="InterPro"/>
</dbReference>
<proteinExistence type="predicted"/>
<evidence type="ECO:0000256" key="1">
    <source>
        <dbReference type="ARBA" id="ARBA00022574"/>
    </source>
</evidence>
<dbReference type="SMART" id="SM00320">
    <property type="entry name" value="WD40"/>
    <property type="match status" value="8"/>
</dbReference>
<feature type="repeat" description="WD" evidence="3">
    <location>
        <begin position="122"/>
        <end position="164"/>
    </location>
</feature>
<feature type="repeat" description="WD" evidence="3">
    <location>
        <begin position="519"/>
        <end position="553"/>
    </location>
</feature>
<dbReference type="InterPro" id="IPR011047">
    <property type="entry name" value="Quinoprotein_ADH-like_sf"/>
</dbReference>
<evidence type="ECO:0000256" key="4">
    <source>
        <dbReference type="SAM" id="Phobius"/>
    </source>
</evidence>
<dbReference type="PANTHER" id="PTHR19879">
    <property type="entry name" value="TRANSCRIPTION INITIATION FACTOR TFIID"/>
    <property type="match status" value="1"/>
</dbReference>
<dbReference type="PROSITE" id="PS50294">
    <property type="entry name" value="WD_REPEATS_REGION"/>
    <property type="match status" value="2"/>
</dbReference>
<protein>
    <recommendedName>
        <fullName evidence="5">Peptidase C14 caspase domain-containing protein</fullName>
    </recommendedName>
</protein>
<dbReference type="GO" id="GO:0004197">
    <property type="term" value="F:cysteine-type endopeptidase activity"/>
    <property type="evidence" value="ECO:0007669"/>
    <property type="project" value="InterPro"/>
</dbReference>
<dbReference type="KEGG" id="nja:NSJP_0364"/>
<gene>
    <name evidence="6" type="ORF">NSJP_0364</name>
</gene>
<dbReference type="Pfam" id="PF00400">
    <property type="entry name" value="WD40"/>
    <property type="match status" value="3"/>
</dbReference>
<dbReference type="STRING" id="1325564.NSJP_0364"/>
<dbReference type="InterPro" id="IPR018247">
    <property type="entry name" value="EF_Hand_1_Ca_BS"/>
</dbReference>
<dbReference type="PROSITE" id="PS00018">
    <property type="entry name" value="EF_HAND_1"/>
    <property type="match status" value="1"/>
</dbReference>
<keyword evidence="1 3" id="KW-0853">WD repeat</keyword>
<evidence type="ECO:0000256" key="3">
    <source>
        <dbReference type="PROSITE-ProRule" id="PRU00221"/>
    </source>
</evidence>
<name>A0A1W1I0L3_9BACT</name>
<dbReference type="InterPro" id="IPR011600">
    <property type="entry name" value="Pept_C14_caspase"/>
</dbReference>
<keyword evidence="4" id="KW-1133">Transmembrane helix</keyword>
<accession>A0A1W1I0L3</accession>
<feature type="domain" description="Peptidase C14 caspase" evidence="5">
    <location>
        <begin position="1095"/>
        <end position="1372"/>
    </location>
</feature>
<dbReference type="PANTHER" id="PTHR19879:SF9">
    <property type="entry name" value="TRANSCRIPTION INITIATION FACTOR TFIID SUBUNIT 5"/>
    <property type="match status" value="1"/>
</dbReference>
<dbReference type="Proteomes" id="UP000192042">
    <property type="component" value="Chromosome I"/>
</dbReference>
<dbReference type="PROSITE" id="PS50082">
    <property type="entry name" value="WD_REPEATS_2"/>
    <property type="match status" value="4"/>
</dbReference>
<dbReference type="InterPro" id="IPR001680">
    <property type="entry name" value="WD40_rpt"/>
</dbReference>
<dbReference type="PROSITE" id="PS00678">
    <property type="entry name" value="WD_REPEATS_1"/>
    <property type="match status" value="1"/>
</dbReference>
<sequence length="1378" mass="148763">MRRCDHAFVSPPFLQVDSYNSRWMSRSGSEPETVVPVTSRSTSRSGLPLRAVRIGRMIMIVFLLLSFAGCAMAPSYGRGGPSRGDFQPPSEADMQKMMGQMMGQAPVRHAPVSTDGVQVVFQTGHAGAIHAVAVSPNGRYLASSGSQDGTVKIWDVASGQEVRNFSGFGGFGQGADFVTFSEDSTQVVTHEMTGAVKVFDVASGREVRAGGAGLDGRGAVSANGRFAAVGEAADPKSSDSPLFGGNRSLSIIDLGTGRTVWTIPDSAMQQPLAFSRDGRTLVTVRTDTGHSSTGVIGTIGSSLGSMIGLGGLFSNEPSIPAVKQELLVWEVPAKTQRHTWPYAPASDGLGGTLSPDGRYFAMEQPVERSLRVLDLETGKPVVAIRLGETGMKGMGMTHSLTFNPDGTLLAIGKGDGAATLFEFPSGKKVREFDATSLNFSPDGATWVIGAANGGAPYLQDAASGKETRLAGGASEVSDLALTADGQSIVAGMHGGSAKLWNLPTGQLVRTFDCPDGMAVSSVAVSRAGTLLATGCINGSAWLWDLATGKQLKALTRPLPPDQFTPVYLRLTRDDRTAIIGRGNQVIVADVSNGMELSRIILPNKSVKGIAHLENQSAAYEGLDPKTRAMMDAQAPKQPSIDRQTLERMKESAQWIRALDVHPGGKLIAIGRSESTSLWDVQTGKLVLEFRDVSPMQARAMQQRQREEEYQRMIEEAGSLKSLLPFGLGAPSRSMSMPQGEIRTLDDPSELFEAFEDGTHGATSLAFSPDGKFLATDGVRGKTVWDVVTGKKVHVPKRQMRGAQFDPMSVVENLEMNIGGRGAAFSPDGRIAARGHGQIIKVWNVATGQDVLQLVGHTGAISSLVFSPDGRFIVSAGGDGAIRLWSLRSGKEVASLIALGHEDFVAVTPDQYYRASKSRIKGVAFRVNDQLYPFEQFDLRFNRPDIVLERLGMASPDLVKSYRLAYEKRLRKMGLNDQMLGIDFHLPELHIQGGEVPVSIDRATLPLRVKAMDTKYALDRLQVYVNDVPVYGTSGLMIADRTARSYEQEIQVPLVAGRNKIQVSVLNQQGTESLRETLYTTSTAEMAPPDIYLVGIGVSEYKNRAYNLRYAAKDANDLLALYKSVEARSGVKGNVHLLDLTNEKATRPEIRKAKDWLKRSKANDLVIVFAAGHGMTDEQSNYYFGTHDIDPKHPAVNGLPYEEFERLLDGIPALQKMLLLDTCFSGEIEKDQPVVVAKADAGGSGTVKMRSFKAARGVTLVADAGDGQANTPAEPRLSTDMVKFQQDWFADLRRGTGAAVISSSSGNEYSLEGEQWKNGVFTYALLNGLKNQVADTNKDRTVTVSELQGYVIEQVRKLTEGGQNPTARRENLEYDFAVY</sequence>
<dbReference type="Gene3D" id="3.40.50.1460">
    <property type="match status" value="1"/>
</dbReference>
<dbReference type="InterPro" id="IPR029030">
    <property type="entry name" value="Caspase-like_dom_sf"/>
</dbReference>
<keyword evidence="7" id="KW-1185">Reference proteome</keyword>
<evidence type="ECO:0000313" key="7">
    <source>
        <dbReference type="Proteomes" id="UP000192042"/>
    </source>
</evidence>
<feature type="transmembrane region" description="Helical" evidence="4">
    <location>
        <begin position="57"/>
        <end position="77"/>
    </location>
</feature>
<keyword evidence="2" id="KW-0677">Repeat</keyword>
<dbReference type="InterPro" id="IPR015943">
    <property type="entry name" value="WD40/YVTN_repeat-like_dom_sf"/>
</dbReference>
<dbReference type="OrthoDB" id="1492850at2"/>
<evidence type="ECO:0000256" key="2">
    <source>
        <dbReference type="ARBA" id="ARBA00022737"/>
    </source>
</evidence>